<name>A0A450SW96_9GAMM</name>
<dbReference type="EMBL" id="CAADFA010000221">
    <property type="protein sequence ID" value="VFJ58323.1"/>
    <property type="molecule type" value="Genomic_DNA"/>
</dbReference>
<reference evidence="1" key="1">
    <citation type="submission" date="2019-02" db="EMBL/GenBank/DDBJ databases">
        <authorList>
            <person name="Gruber-Vodicka R. H."/>
            <person name="Seah K. B. B."/>
        </authorList>
    </citation>
    <scope>NUCLEOTIDE SEQUENCE</scope>
    <source>
        <strain evidence="2">BECK_BZ163</strain>
        <strain evidence="1">BECK_BZ165</strain>
    </source>
</reference>
<organism evidence="1">
    <name type="scientific">Candidatus Kentrum sp. FM</name>
    <dbReference type="NCBI Taxonomy" id="2126340"/>
    <lineage>
        <taxon>Bacteria</taxon>
        <taxon>Pseudomonadati</taxon>
        <taxon>Pseudomonadota</taxon>
        <taxon>Gammaproteobacteria</taxon>
        <taxon>Candidatus Kentrum</taxon>
    </lineage>
</organism>
<dbReference type="EMBL" id="CAADEZ010000731">
    <property type="protein sequence ID" value="VFJ73577.1"/>
    <property type="molecule type" value="Genomic_DNA"/>
</dbReference>
<protein>
    <submittedName>
        <fullName evidence="1">Uncharacterized protein</fullName>
    </submittedName>
</protein>
<evidence type="ECO:0000313" key="1">
    <source>
        <dbReference type="EMBL" id="VFJ58323.1"/>
    </source>
</evidence>
<accession>A0A450SW96</accession>
<dbReference type="AlphaFoldDB" id="A0A450SW96"/>
<proteinExistence type="predicted"/>
<sequence>MQKLDRVPQRGTISHEIQQRKSTVTMKVNEHFERLSLTILNLGLGVQDDFCIQLNEYCNKALSFPIGL</sequence>
<evidence type="ECO:0000313" key="2">
    <source>
        <dbReference type="EMBL" id="VFJ73577.1"/>
    </source>
</evidence>
<gene>
    <name evidence="2" type="ORF">BECKFM1743A_GA0114220_107312</name>
    <name evidence="1" type="ORF">BECKFM1743C_GA0114222_102212</name>
</gene>